<keyword evidence="5" id="KW-1185">Reference proteome</keyword>
<comment type="caution">
    <text evidence="4">The sequence shown here is derived from an EMBL/GenBank/DDBJ whole genome shotgun (WGS) entry which is preliminary data.</text>
</comment>
<evidence type="ECO:0000256" key="1">
    <source>
        <dbReference type="ARBA" id="ARBA00022679"/>
    </source>
</evidence>
<dbReference type="Proteomes" id="UP000292927">
    <property type="component" value="Unassembled WGS sequence"/>
</dbReference>
<evidence type="ECO:0000259" key="3">
    <source>
        <dbReference type="Pfam" id="PF26337"/>
    </source>
</evidence>
<evidence type="ECO:0000259" key="2">
    <source>
        <dbReference type="Pfam" id="PF26334"/>
    </source>
</evidence>
<dbReference type="InterPro" id="IPR058592">
    <property type="entry name" value="Gtf3_C"/>
</dbReference>
<dbReference type="EMBL" id="SGXF01000008">
    <property type="protein sequence ID" value="RZS92682.1"/>
    <property type="molecule type" value="Genomic_DNA"/>
</dbReference>
<dbReference type="InterPro" id="IPR058591">
    <property type="entry name" value="Gtf3_N"/>
</dbReference>
<dbReference type="Gene3D" id="3.40.50.2000">
    <property type="entry name" value="Glycogen Phosphorylase B"/>
    <property type="match status" value="2"/>
</dbReference>
<dbReference type="Pfam" id="PF26337">
    <property type="entry name" value="Gtf3_C"/>
    <property type="match status" value="1"/>
</dbReference>
<feature type="domain" description="Glucosyltransferase 3-like N-terminal" evidence="2">
    <location>
        <begin position="7"/>
        <end position="161"/>
    </location>
</feature>
<feature type="domain" description="Glucosyltransferase 3-like C-terminal" evidence="3">
    <location>
        <begin position="184"/>
        <end position="347"/>
    </location>
</feature>
<dbReference type="GO" id="GO:0016740">
    <property type="term" value="F:transferase activity"/>
    <property type="evidence" value="ECO:0007669"/>
    <property type="project" value="UniProtKB-KW"/>
</dbReference>
<organism evidence="4 5">
    <name type="scientific">Cuneatibacter caecimuris</name>
    <dbReference type="NCBI Taxonomy" id="1796618"/>
    <lineage>
        <taxon>Bacteria</taxon>
        <taxon>Bacillati</taxon>
        <taxon>Bacillota</taxon>
        <taxon>Clostridia</taxon>
        <taxon>Lachnospirales</taxon>
        <taxon>Lachnospiraceae</taxon>
        <taxon>Cuneatibacter</taxon>
    </lineage>
</organism>
<accession>A0A4Q7P207</accession>
<dbReference type="Pfam" id="PF26334">
    <property type="entry name" value="Gtf3_N"/>
    <property type="match status" value="1"/>
</dbReference>
<protein>
    <submittedName>
        <fullName evidence="4">Glycosyltransferase involved in cell wall biosynthesis</fullName>
    </submittedName>
</protein>
<keyword evidence="1 4" id="KW-0808">Transferase</keyword>
<evidence type="ECO:0000313" key="5">
    <source>
        <dbReference type="Proteomes" id="UP000292927"/>
    </source>
</evidence>
<dbReference type="SUPFAM" id="SSF53756">
    <property type="entry name" value="UDP-Glycosyltransferase/glycogen phosphorylase"/>
    <property type="match status" value="1"/>
</dbReference>
<dbReference type="AlphaFoldDB" id="A0A4Q7P207"/>
<dbReference type="PIRSF" id="PIRSF007023">
    <property type="entry name" value="UDP-Galf_transf"/>
    <property type="match status" value="1"/>
</dbReference>
<proteinExistence type="predicted"/>
<sequence>MLKKYCIIEKNFKENHAGSKARIDIGKIMQDAGWQPVCVHQSREKGLFDKIRMCFVTLADWFGVARKVKGRSCLLIQYPLATYHKVNILALPFIRYLNKIKNVRVIYLIHDLDSIRFQEYAGLMRKIERDFFKNADALISHNQAMSQILKTYNIDTYITELGIFDYIIAPNNVPNLQSQLKNVIVVAGSMHYKKAGYVYKIPGVSRELEYHIYGPNYTPEKKCSRIVYQGEFSADELPAHLKGQFGLIWDGSSVNTCEGNFGEYLRYNNPHKISLYLACGLPVIIWEKAALAKFVKENNVGLLISSLNELEETVNSVSNDEYEIMKQNAISLSEKIRNGGHTLEAVERCLRIIYE</sequence>
<gene>
    <name evidence="4" type="ORF">EV209_2977</name>
</gene>
<dbReference type="RefSeq" id="WP_130436211.1">
    <property type="nucleotide sequence ID" value="NZ_SGXF01000008.1"/>
</dbReference>
<name>A0A4Q7P207_9FIRM</name>
<reference evidence="4 5" key="1">
    <citation type="submission" date="2019-02" db="EMBL/GenBank/DDBJ databases">
        <title>Genomic Encyclopedia of Type Strains, Phase IV (KMG-IV): sequencing the most valuable type-strain genomes for metagenomic binning, comparative biology and taxonomic classification.</title>
        <authorList>
            <person name="Goeker M."/>
        </authorList>
    </citation>
    <scope>NUCLEOTIDE SEQUENCE [LARGE SCALE GENOMIC DNA]</scope>
    <source>
        <strain evidence="4 5">DSM 29486</strain>
    </source>
</reference>
<evidence type="ECO:0000313" key="4">
    <source>
        <dbReference type="EMBL" id="RZS92682.1"/>
    </source>
</evidence>
<dbReference type="OrthoDB" id="9790931at2"/>